<proteinExistence type="inferred from homology"/>
<reference evidence="9" key="1">
    <citation type="submission" date="2025-08" db="UniProtKB">
        <authorList>
            <consortium name="RefSeq"/>
        </authorList>
    </citation>
    <scope>IDENTIFICATION</scope>
    <source>
        <tissue evidence="9">Sperm</tissue>
    </source>
</reference>
<dbReference type="Proteomes" id="UP001318040">
    <property type="component" value="Chromosome 7"/>
</dbReference>
<dbReference type="GO" id="GO:0007218">
    <property type="term" value="P:neuropeptide signaling pathway"/>
    <property type="evidence" value="ECO:0007669"/>
    <property type="project" value="UniProtKB-KW"/>
</dbReference>
<keyword evidence="8" id="KW-1185">Reference proteome</keyword>
<evidence type="ECO:0000313" key="8">
    <source>
        <dbReference type="Proteomes" id="UP001318040"/>
    </source>
</evidence>
<dbReference type="GeneID" id="116939897"/>
<dbReference type="Pfam" id="PF01296">
    <property type="entry name" value="Galanin"/>
    <property type="match status" value="1"/>
</dbReference>
<dbReference type="SMART" id="SM00071">
    <property type="entry name" value="Galanin"/>
    <property type="match status" value="1"/>
</dbReference>
<dbReference type="GO" id="GO:0030141">
    <property type="term" value="C:secretory granule"/>
    <property type="evidence" value="ECO:0007669"/>
    <property type="project" value="TreeGrafter"/>
</dbReference>
<feature type="domain" description="Galanin" evidence="7">
    <location>
        <begin position="34"/>
        <end position="46"/>
    </location>
</feature>
<evidence type="ECO:0000256" key="1">
    <source>
        <dbReference type="ARBA" id="ARBA00004613"/>
    </source>
</evidence>
<dbReference type="GO" id="GO:0031763">
    <property type="term" value="F:galanin receptor binding"/>
    <property type="evidence" value="ECO:0007669"/>
    <property type="project" value="TreeGrafter"/>
</dbReference>
<organism evidence="8 9">
    <name type="scientific">Petromyzon marinus</name>
    <name type="common">Sea lamprey</name>
    <dbReference type="NCBI Taxonomy" id="7757"/>
    <lineage>
        <taxon>Eukaryota</taxon>
        <taxon>Metazoa</taxon>
        <taxon>Chordata</taxon>
        <taxon>Craniata</taxon>
        <taxon>Vertebrata</taxon>
        <taxon>Cyclostomata</taxon>
        <taxon>Hyperoartia</taxon>
        <taxon>Petromyzontiformes</taxon>
        <taxon>Petromyzontidae</taxon>
        <taxon>Petromyzon</taxon>
    </lineage>
</organism>
<comment type="similarity">
    <text evidence="2">Belongs to the galanin family.</text>
</comment>
<dbReference type="InterPro" id="IPR008175">
    <property type="entry name" value="Galanin_pre"/>
</dbReference>
<dbReference type="PANTHER" id="PTHR16839">
    <property type="entry name" value="GALANIN"/>
    <property type="match status" value="1"/>
</dbReference>
<dbReference type="CTD" id="51083"/>
<dbReference type="GO" id="GO:0005184">
    <property type="term" value="F:neuropeptide hormone activity"/>
    <property type="evidence" value="ECO:0007669"/>
    <property type="project" value="TreeGrafter"/>
</dbReference>
<protein>
    <submittedName>
        <fullName evidence="9">Galanin peptides isoform X2</fullName>
    </submittedName>
</protein>
<accession>A0AAJ7WPA5</accession>
<keyword evidence="6" id="KW-0732">Signal</keyword>
<keyword evidence="3" id="KW-0964">Secreted</keyword>
<keyword evidence="5" id="KW-0527">Neuropeptide</keyword>
<gene>
    <name evidence="9" type="primary">GAL</name>
</gene>
<evidence type="ECO:0000256" key="3">
    <source>
        <dbReference type="ARBA" id="ARBA00022525"/>
    </source>
</evidence>
<dbReference type="AlphaFoldDB" id="A0AAJ7WPA5"/>
<evidence type="ECO:0000256" key="6">
    <source>
        <dbReference type="SAM" id="SignalP"/>
    </source>
</evidence>
<evidence type="ECO:0000259" key="7">
    <source>
        <dbReference type="PROSITE" id="PS00861"/>
    </source>
</evidence>
<evidence type="ECO:0000313" key="9">
    <source>
        <dbReference type="RefSeq" id="XP_032804802.1"/>
    </source>
</evidence>
<keyword evidence="4" id="KW-0372">Hormone</keyword>
<dbReference type="GO" id="GO:0005615">
    <property type="term" value="C:extracellular space"/>
    <property type="evidence" value="ECO:0007669"/>
    <property type="project" value="TreeGrafter"/>
</dbReference>
<dbReference type="RefSeq" id="XP_032804802.1">
    <property type="nucleotide sequence ID" value="XM_032948911.1"/>
</dbReference>
<evidence type="ECO:0000256" key="2">
    <source>
        <dbReference type="ARBA" id="ARBA00006871"/>
    </source>
</evidence>
<sequence>MQCSPRLLICLALLVLAAIAESHGMVLTEKEKRGWTLNSAGYLLGPTMDQHRTLNGLAGKRAAFEETFNTFGQKPLRVSTEDVLRAIIDYLNYMHMKEARGLSTMPEDFFEDLPRQP</sequence>
<dbReference type="PROSITE" id="PS00861">
    <property type="entry name" value="GALANIN"/>
    <property type="match status" value="1"/>
</dbReference>
<comment type="subcellular location">
    <subcellularLocation>
        <location evidence="1">Secreted</location>
    </subcellularLocation>
</comment>
<feature type="signal peptide" evidence="6">
    <location>
        <begin position="1"/>
        <end position="22"/>
    </location>
</feature>
<dbReference type="PANTHER" id="PTHR16839:SF1">
    <property type="entry name" value="GALANIN PEPTIDES"/>
    <property type="match status" value="1"/>
</dbReference>
<dbReference type="InterPro" id="IPR008174">
    <property type="entry name" value="Galanin"/>
</dbReference>
<evidence type="ECO:0000256" key="4">
    <source>
        <dbReference type="ARBA" id="ARBA00022702"/>
    </source>
</evidence>
<name>A0AAJ7WPA5_PETMA</name>
<feature type="chain" id="PRO_5042534387" evidence="6">
    <location>
        <begin position="23"/>
        <end position="117"/>
    </location>
</feature>
<evidence type="ECO:0000256" key="5">
    <source>
        <dbReference type="ARBA" id="ARBA00023320"/>
    </source>
</evidence>